<dbReference type="EMBL" id="JAESVG020000001">
    <property type="protein sequence ID" value="KAG8631249.1"/>
    <property type="molecule type" value="Genomic_DNA"/>
</dbReference>
<evidence type="ECO:0000256" key="7">
    <source>
        <dbReference type="SAM" id="Phobius"/>
    </source>
</evidence>
<keyword evidence="10" id="KW-1185">Reference proteome</keyword>
<evidence type="ECO:0000313" key="9">
    <source>
        <dbReference type="EMBL" id="KAG8631249.1"/>
    </source>
</evidence>
<evidence type="ECO:0000256" key="4">
    <source>
        <dbReference type="ARBA" id="ARBA00022824"/>
    </source>
</evidence>
<feature type="transmembrane region" description="Helical" evidence="7">
    <location>
        <begin position="260"/>
        <end position="280"/>
    </location>
</feature>
<accession>A0A8K0L7N9</accession>
<evidence type="ECO:0000259" key="8">
    <source>
        <dbReference type="Pfam" id="PF25147"/>
    </source>
</evidence>
<protein>
    <recommendedName>
        <fullName evidence="8">Ribophorin II C-terminal domain-containing protein</fullName>
    </recommendedName>
</protein>
<evidence type="ECO:0000313" key="10">
    <source>
        <dbReference type="Proteomes" id="UP000809789"/>
    </source>
</evidence>
<evidence type="ECO:0000256" key="2">
    <source>
        <dbReference type="ARBA" id="ARBA00022692"/>
    </source>
</evidence>
<name>A0A8K0L7N9_9PEZI</name>
<dbReference type="Proteomes" id="UP000809789">
    <property type="component" value="Unassembled WGS sequence"/>
</dbReference>
<dbReference type="Pfam" id="PF25147">
    <property type="entry name" value="Ribophorin_II_C"/>
    <property type="match status" value="1"/>
</dbReference>
<proteinExistence type="predicted"/>
<keyword evidence="5 7" id="KW-1133">Transmembrane helix</keyword>
<evidence type="ECO:0000256" key="3">
    <source>
        <dbReference type="ARBA" id="ARBA00022729"/>
    </source>
</evidence>
<dbReference type="GO" id="GO:0006487">
    <property type="term" value="P:protein N-linked glycosylation"/>
    <property type="evidence" value="ECO:0007669"/>
    <property type="project" value="TreeGrafter"/>
</dbReference>
<evidence type="ECO:0000256" key="1">
    <source>
        <dbReference type="ARBA" id="ARBA00004477"/>
    </source>
</evidence>
<dbReference type="OrthoDB" id="432292at2759"/>
<dbReference type="AlphaFoldDB" id="A0A8K0L7N9"/>
<feature type="domain" description="Ribophorin II C-terminal" evidence="8">
    <location>
        <begin position="211"/>
        <end position="314"/>
    </location>
</feature>
<evidence type="ECO:0000256" key="6">
    <source>
        <dbReference type="ARBA" id="ARBA00023136"/>
    </source>
</evidence>
<comment type="caution">
    <text evidence="9">The sequence shown here is derived from an EMBL/GenBank/DDBJ whole genome shotgun (WGS) entry which is preliminary data.</text>
</comment>
<dbReference type="InterPro" id="IPR056790">
    <property type="entry name" value="Ribophorin_II_C"/>
</dbReference>
<dbReference type="PANTHER" id="PTHR12640">
    <property type="entry name" value="RIBOPHORIN II"/>
    <property type="match status" value="1"/>
</dbReference>
<keyword evidence="4" id="KW-0256">Endoplasmic reticulum</keyword>
<dbReference type="PANTHER" id="PTHR12640:SF0">
    <property type="entry name" value="DOLICHYL-DIPHOSPHOOLIGOSACCHARIDE--PROTEIN GLYCOSYLTRANSFERASE SUBUNIT 2"/>
    <property type="match status" value="1"/>
</dbReference>
<organism evidence="9 10">
    <name type="scientific">Elsinoe batatas</name>
    <dbReference type="NCBI Taxonomy" id="2601811"/>
    <lineage>
        <taxon>Eukaryota</taxon>
        <taxon>Fungi</taxon>
        <taxon>Dikarya</taxon>
        <taxon>Ascomycota</taxon>
        <taxon>Pezizomycotina</taxon>
        <taxon>Dothideomycetes</taxon>
        <taxon>Dothideomycetidae</taxon>
        <taxon>Myriangiales</taxon>
        <taxon>Elsinoaceae</taxon>
        <taxon>Elsinoe</taxon>
    </lineage>
</organism>
<dbReference type="InterPro" id="IPR008814">
    <property type="entry name" value="Swp1"/>
</dbReference>
<comment type="subcellular location">
    <subcellularLocation>
        <location evidence="1">Endoplasmic reticulum membrane</location>
        <topology evidence="1">Multi-pass membrane protein</topology>
    </subcellularLocation>
</comment>
<dbReference type="UniPathway" id="UPA00378"/>
<keyword evidence="6 7" id="KW-0472">Membrane</keyword>
<reference evidence="9" key="1">
    <citation type="submission" date="2021-07" db="EMBL/GenBank/DDBJ databases">
        <title>Elsinoe batatas strain:CRI-CJ2 Genome sequencing and assembly.</title>
        <authorList>
            <person name="Huang L."/>
        </authorList>
    </citation>
    <scope>NUCLEOTIDE SEQUENCE</scope>
    <source>
        <strain evidence="9">CRI-CJ2</strain>
    </source>
</reference>
<keyword evidence="2 7" id="KW-0812">Transmembrane</keyword>
<sequence length="319" mass="33806">MCLFVHDSSIIRGASKQVGAPFLPISIVLPNMHLSISRFLSLSSLAVTAVSAAGWSFQDGSVTVTAKGAGVGGGSKESLSPDSLLPKELSLGTSDSLKIVLTTVDGKTAKRPHQAFFTLFEPGTGLEESWPLNVKENGKAKLDLSQKDLPHQFLTSDSALTAKLTIASFGSSKPYTGRVFPLRVSRDSSTPLSIPAPPLRYGKLPEIHHIFRGDPKSPPFVVSGFFTLAVIATLPVLLGAWLALGANFNHLGKALNGAPVSHALFLGSIVGIEGVFFLYYTTWNLFQMLPAVGVLGAVALVSGSRALSEVQERRLAGER</sequence>
<dbReference type="GO" id="GO:0008250">
    <property type="term" value="C:oligosaccharyltransferase complex"/>
    <property type="evidence" value="ECO:0007669"/>
    <property type="project" value="InterPro"/>
</dbReference>
<feature type="transmembrane region" description="Helical" evidence="7">
    <location>
        <begin position="286"/>
        <end position="307"/>
    </location>
</feature>
<evidence type="ECO:0000256" key="5">
    <source>
        <dbReference type="ARBA" id="ARBA00022989"/>
    </source>
</evidence>
<keyword evidence="3" id="KW-0732">Signal</keyword>
<feature type="transmembrane region" description="Helical" evidence="7">
    <location>
        <begin position="220"/>
        <end position="248"/>
    </location>
</feature>
<gene>
    <name evidence="9" type="ORF">KVT40_000389</name>
</gene>